<dbReference type="HAMAP" id="MF_00050">
    <property type="entry name" value="EF_Ts"/>
    <property type="match status" value="1"/>
</dbReference>
<evidence type="ECO:0000256" key="8">
    <source>
        <dbReference type="RuleBase" id="RU000642"/>
    </source>
</evidence>
<dbReference type="InterPro" id="IPR036402">
    <property type="entry name" value="EF-Ts_dimer_sf"/>
</dbReference>
<accession>A0A6G7VBS9</accession>
<dbReference type="FunFam" id="3.30.479.20:FF:000001">
    <property type="entry name" value="Elongation factor Ts"/>
    <property type="match status" value="1"/>
</dbReference>
<keyword evidence="4 7" id="KW-0963">Cytoplasm</keyword>
<dbReference type="AlphaFoldDB" id="A0A6G7VBS9"/>
<dbReference type="InterPro" id="IPR018101">
    <property type="entry name" value="Transl_elong_Ts_CS"/>
</dbReference>
<proteinExistence type="inferred from homology"/>
<dbReference type="FunFam" id="1.10.286.20:FF:000001">
    <property type="entry name" value="Elongation factor Ts"/>
    <property type="match status" value="1"/>
</dbReference>
<evidence type="ECO:0000256" key="7">
    <source>
        <dbReference type="HAMAP-Rule" id="MF_00050"/>
    </source>
</evidence>
<dbReference type="FunFam" id="1.10.8.10:FF:000001">
    <property type="entry name" value="Elongation factor Ts"/>
    <property type="match status" value="1"/>
</dbReference>
<dbReference type="GO" id="GO:0003746">
    <property type="term" value="F:translation elongation factor activity"/>
    <property type="evidence" value="ECO:0007669"/>
    <property type="project" value="UniProtKB-UniRule"/>
</dbReference>
<dbReference type="Proteomes" id="UP000502699">
    <property type="component" value="Chromosome"/>
</dbReference>
<comment type="similarity">
    <text evidence="2 7 8">Belongs to the EF-Ts family.</text>
</comment>
<dbReference type="InterPro" id="IPR014039">
    <property type="entry name" value="Transl_elong_EFTs/EF1B_dimer"/>
</dbReference>
<sequence length="295" mass="31310">MATISAALVKELRERTGAGMMECKAALTEANGDIEAAIEAMRKSGQAKAAKRSGRTAAEGVIVIRVAADGKKAVMVEVNCETDFVAKDTNFLAFADAVAAAALAGSAKDAAALAAESLPDAGMTVESAREALIAKIGENIQVRRLIRFDAAVGQIYSYRHGTRIGVLIELVGGHETLGRDLAMHIAASNPLYVTADEVPPETLAKEREIFKAQALASGKPNAIADKMVEGRVRKFFEEVTLVGQPFVKNPEQSVGDLLKQAGASVRRFARLEVGEGIEKKVENFAEEVMAQVRAS</sequence>
<dbReference type="CDD" id="cd14275">
    <property type="entry name" value="UBA_EF-Ts"/>
    <property type="match status" value="1"/>
</dbReference>
<evidence type="ECO:0000313" key="12">
    <source>
        <dbReference type="Proteomes" id="UP000502699"/>
    </source>
</evidence>
<evidence type="ECO:0000259" key="10">
    <source>
        <dbReference type="Pfam" id="PF00889"/>
    </source>
</evidence>
<protein>
    <recommendedName>
        <fullName evidence="3 7">Elongation factor Ts</fullName>
        <shortName evidence="7">EF-Ts</shortName>
    </recommendedName>
</protein>
<evidence type="ECO:0000256" key="3">
    <source>
        <dbReference type="ARBA" id="ARBA00016956"/>
    </source>
</evidence>
<dbReference type="PROSITE" id="PS01127">
    <property type="entry name" value="EF_TS_2"/>
    <property type="match status" value="1"/>
</dbReference>
<dbReference type="RefSeq" id="WP_166270078.1">
    <property type="nucleotide sequence ID" value="NZ_CP048029.1"/>
</dbReference>
<evidence type="ECO:0000256" key="9">
    <source>
        <dbReference type="RuleBase" id="RU000643"/>
    </source>
</evidence>
<gene>
    <name evidence="7" type="primary">tsf</name>
    <name evidence="11" type="ORF">GWK36_04100</name>
</gene>
<dbReference type="GO" id="GO:0005737">
    <property type="term" value="C:cytoplasm"/>
    <property type="evidence" value="ECO:0007669"/>
    <property type="project" value="UniProtKB-SubCell"/>
</dbReference>
<dbReference type="PANTHER" id="PTHR11741:SF0">
    <property type="entry name" value="ELONGATION FACTOR TS, MITOCHONDRIAL"/>
    <property type="match status" value="1"/>
</dbReference>
<dbReference type="EMBL" id="CP048029">
    <property type="protein sequence ID" value="QIK37308.1"/>
    <property type="molecule type" value="Genomic_DNA"/>
</dbReference>
<reference evidence="12" key="1">
    <citation type="submission" date="2020-01" db="EMBL/GenBank/DDBJ databases">
        <title>Caldichromatium gen. nov., sp. nov., a thermophilic purple sulfur bacterium member of the family Chromatiaceae isolated from Nakabusa hot spring, Japan.</title>
        <authorList>
            <person name="Saini M.K."/>
            <person name="Hanada S."/>
            <person name="Tank M."/>
        </authorList>
    </citation>
    <scope>NUCLEOTIDE SEQUENCE [LARGE SCALE GENOMIC DNA]</scope>
    <source>
        <strain evidence="12">No.7</strain>
    </source>
</reference>
<dbReference type="Pfam" id="PF00889">
    <property type="entry name" value="EF_TS"/>
    <property type="match status" value="1"/>
</dbReference>
<evidence type="ECO:0000256" key="5">
    <source>
        <dbReference type="ARBA" id="ARBA00022768"/>
    </source>
</evidence>
<evidence type="ECO:0000256" key="1">
    <source>
        <dbReference type="ARBA" id="ARBA00004496"/>
    </source>
</evidence>
<evidence type="ECO:0000313" key="11">
    <source>
        <dbReference type="EMBL" id="QIK37308.1"/>
    </source>
</evidence>
<dbReference type="Gene3D" id="3.30.479.20">
    <property type="entry name" value="Elongation factor Ts, dimerisation domain"/>
    <property type="match status" value="2"/>
</dbReference>
<dbReference type="Gene3D" id="1.10.8.10">
    <property type="entry name" value="DNA helicase RuvA subunit, C-terminal domain"/>
    <property type="match status" value="1"/>
</dbReference>
<organism evidence="11 12">
    <name type="scientific">Caldichromatium japonicum</name>
    <dbReference type="NCBI Taxonomy" id="2699430"/>
    <lineage>
        <taxon>Bacteria</taxon>
        <taxon>Pseudomonadati</taxon>
        <taxon>Pseudomonadota</taxon>
        <taxon>Gammaproteobacteria</taxon>
        <taxon>Chromatiales</taxon>
        <taxon>Chromatiaceae</taxon>
        <taxon>Caldichromatium</taxon>
    </lineage>
</organism>
<dbReference type="SUPFAM" id="SSF54713">
    <property type="entry name" value="Elongation factor Ts (EF-Ts), dimerisation domain"/>
    <property type="match status" value="2"/>
</dbReference>
<dbReference type="InterPro" id="IPR009060">
    <property type="entry name" value="UBA-like_sf"/>
</dbReference>
<comment type="function">
    <text evidence="7 8">Associates with the EF-Tu.GDP complex and induces the exchange of GDP to GTP. It remains bound to the aminoacyl-tRNA.EF-Tu.GTP complex up to the GTP hydrolysis stage on the ribosome.</text>
</comment>
<dbReference type="NCBIfam" id="TIGR00116">
    <property type="entry name" value="tsf"/>
    <property type="match status" value="1"/>
</dbReference>
<evidence type="ECO:0000256" key="6">
    <source>
        <dbReference type="ARBA" id="ARBA00022917"/>
    </source>
</evidence>
<feature type="region of interest" description="Involved in Mg(2+) ion dislocation from EF-Tu" evidence="7">
    <location>
        <begin position="82"/>
        <end position="85"/>
    </location>
</feature>
<name>A0A6G7VBS9_9GAMM</name>
<evidence type="ECO:0000256" key="4">
    <source>
        <dbReference type="ARBA" id="ARBA00022490"/>
    </source>
</evidence>
<dbReference type="KEGG" id="cjap:GWK36_04100"/>
<keyword evidence="12" id="KW-1185">Reference proteome</keyword>
<keyword evidence="5 7" id="KW-0251">Elongation factor</keyword>
<keyword evidence="6 7" id="KW-0648">Protein biosynthesis</keyword>
<dbReference type="SUPFAM" id="SSF46934">
    <property type="entry name" value="UBA-like"/>
    <property type="match status" value="1"/>
</dbReference>
<comment type="subcellular location">
    <subcellularLocation>
        <location evidence="1 7 9">Cytoplasm</location>
    </subcellularLocation>
</comment>
<evidence type="ECO:0000256" key="2">
    <source>
        <dbReference type="ARBA" id="ARBA00005532"/>
    </source>
</evidence>
<dbReference type="InterPro" id="IPR001816">
    <property type="entry name" value="Transl_elong_EFTs/EF1B"/>
</dbReference>
<dbReference type="PANTHER" id="PTHR11741">
    <property type="entry name" value="ELONGATION FACTOR TS"/>
    <property type="match status" value="1"/>
</dbReference>
<dbReference type="Gene3D" id="1.10.286.20">
    <property type="match status" value="1"/>
</dbReference>
<feature type="domain" description="Translation elongation factor EFTs/EF1B dimerisation" evidence="10">
    <location>
        <begin position="73"/>
        <end position="275"/>
    </location>
</feature>